<sequence>MKPTSSVTLFETIRCENGTVYNLKYHQKRCNKSRKELYRATDTLDLETLITPPESGLYRCRIVYNTQIKSIEYIPYVPKKINTFKIIPSSLDYHLKYTYRDTFNKLLSANSNTDEIIIEKEGYITDTTIANIAFYDKKQWVTPAKPLLEGTMRQKLIEEGFLQTKQIKANEIGNYSQVALMNAMVGFKILKNIRITNNKGHYYDY</sequence>
<dbReference type="Gene3D" id="3.30.470.10">
    <property type="match status" value="1"/>
</dbReference>
<gene>
    <name evidence="1" type="ORF">MNB_SV-3-89</name>
</gene>
<evidence type="ECO:0000313" key="1">
    <source>
        <dbReference type="EMBL" id="SFV65193.1"/>
    </source>
</evidence>
<protein>
    <submittedName>
        <fullName evidence="1">Aminodeoxychorismate lyase</fullName>
        <ecNumber evidence="1">4.1.3.38</ecNumber>
    </submittedName>
</protein>
<dbReference type="InterPro" id="IPR043132">
    <property type="entry name" value="BCAT-like_C"/>
</dbReference>
<dbReference type="GO" id="GO:0008696">
    <property type="term" value="F:4-amino-4-deoxychorismate lyase activity"/>
    <property type="evidence" value="ECO:0007669"/>
    <property type="project" value="UniProtKB-EC"/>
</dbReference>
<reference evidence="1" key="1">
    <citation type="submission" date="2016-10" db="EMBL/GenBank/DDBJ databases">
        <authorList>
            <person name="de Groot N.N."/>
        </authorList>
    </citation>
    <scope>NUCLEOTIDE SEQUENCE</scope>
</reference>
<dbReference type="SUPFAM" id="SSF56752">
    <property type="entry name" value="D-aminoacid aminotransferase-like PLP-dependent enzymes"/>
    <property type="match status" value="1"/>
</dbReference>
<proteinExistence type="predicted"/>
<dbReference type="InterPro" id="IPR036038">
    <property type="entry name" value="Aminotransferase-like"/>
</dbReference>
<keyword evidence="1" id="KW-0456">Lyase</keyword>
<accession>A0A1W1CHL3</accession>
<organism evidence="1">
    <name type="scientific">hydrothermal vent metagenome</name>
    <dbReference type="NCBI Taxonomy" id="652676"/>
    <lineage>
        <taxon>unclassified sequences</taxon>
        <taxon>metagenomes</taxon>
        <taxon>ecological metagenomes</taxon>
    </lineage>
</organism>
<dbReference type="InterPro" id="IPR043131">
    <property type="entry name" value="BCAT-like_N"/>
</dbReference>
<name>A0A1W1CHL3_9ZZZZ</name>
<dbReference type="EC" id="4.1.3.38" evidence="1"/>
<dbReference type="Pfam" id="PF01063">
    <property type="entry name" value="Aminotran_4"/>
    <property type="match status" value="1"/>
</dbReference>
<dbReference type="InterPro" id="IPR001544">
    <property type="entry name" value="Aminotrans_IV"/>
</dbReference>
<dbReference type="AlphaFoldDB" id="A0A1W1CHL3"/>
<dbReference type="EMBL" id="FPHI01000026">
    <property type="protein sequence ID" value="SFV65193.1"/>
    <property type="molecule type" value="Genomic_DNA"/>
</dbReference>
<dbReference type="Gene3D" id="3.20.10.10">
    <property type="entry name" value="D-amino Acid Aminotransferase, subunit A, domain 2"/>
    <property type="match status" value="1"/>
</dbReference>